<evidence type="ECO:0000313" key="1">
    <source>
        <dbReference type="EMBL" id="KJE77657.1"/>
    </source>
</evidence>
<dbReference type="GeneID" id="78374097"/>
<keyword evidence="2" id="KW-1185">Reference proteome</keyword>
<accession>A0A0D8FYQ0</accession>
<dbReference type="AlphaFoldDB" id="A0A0D8FYQ0"/>
<name>A0A0D8FYQ0_9ACTN</name>
<gene>
    <name evidence="1" type="ORF">FEAC_04000</name>
</gene>
<comment type="caution">
    <text evidence="1">The sequence shown here is derived from an EMBL/GenBank/DDBJ whole genome shotgun (WGS) entry which is preliminary data.</text>
</comment>
<proteinExistence type="predicted"/>
<dbReference type="STRING" id="1121877.FEAC_04000"/>
<evidence type="ECO:0000313" key="2">
    <source>
        <dbReference type="Proteomes" id="UP000032336"/>
    </source>
</evidence>
<protein>
    <submittedName>
        <fullName evidence="1">Uncharacterized protein</fullName>
    </submittedName>
</protein>
<dbReference type="RefSeq" id="WP_160290308.1">
    <property type="nucleotide sequence ID" value="NZ_JQKF01000009.1"/>
</dbReference>
<dbReference type="EMBL" id="JXUW01000003">
    <property type="protein sequence ID" value="KJE77657.1"/>
    <property type="molecule type" value="Genomic_DNA"/>
</dbReference>
<sequence length="55" mass="5780">MRCLQVMRVAAMAKGLAATLVDNSLRGRCVDQTAEPLDIGGVVEFLGALLDDCDG</sequence>
<organism evidence="1 2">
    <name type="scientific">Ferrimicrobium acidiphilum DSM 19497</name>
    <dbReference type="NCBI Taxonomy" id="1121877"/>
    <lineage>
        <taxon>Bacteria</taxon>
        <taxon>Bacillati</taxon>
        <taxon>Actinomycetota</taxon>
        <taxon>Acidimicrobiia</taxon>
        <taxon>Acidimicrobiales</taxon>
        <taxon>Acidimicrobiaceae</taxon>
        <taxon>Ferrimicrobium</taxon>
    </lineage>
</organism>
<reference evidence="1 2" key="1">
    <citation type="submission" date="2015-01" db="EMBL/GenBank/DDBJ databases">
        <title>Draft genome of the acidophilic iron oxidizer Ferrimicrobium acidiphilum strain T23.</title>
        <authorList>
            <person name="Poehlein A."/>
            <person name="Eisen S."/>
            <person name="Schloemann M."/>
            <person name="Johnson B.D."/>
            <person name="Daniel R."/>
            <person name="Muehling M."/>
        </authorList>
    </citation>
    <scope>NUCLEOTIDE SEQUENCE [LARGE SCALE GENOMIC DNA]</scope>
    <source>
        <strain evidence="1 2">T23</strain>
    </source>
</reference>
<dbReference type="Proteomes" id="UP000032336">
    <property type="component" value="Unassembled WGS sequence"/>
</dbReference>